<name>A0A1H8GZH5_9RHOB</name>
<accession>A0A1H8GZH5</accession>
<feature type="transmembrane region" description="Helical" evidence="1">
    <location>
        <begin position="45"/>
        <end position="66"/>
    </location>
</feature>
<dbReference type="Proteomes" id="UP000199054">
    <property type="component" value="Unassembled WGS sequence"/>
</dbReference>
<keyword evidence="1" id="KW-1133">Transmembrane helix</keyword>
<evidence type="ECO:0000313" key="2">
    <source>
        <dbReference type="EMBL" id="SEN48638.1"/>
    </source>
</evidence>
<dbReference type="STRING" id="34002.SAMN04489859_10083"/>
<keyword evidence="3" id="KW-1185">Reference proteome</keyword>
<evidence type="ECO:0000313" key="3">
    <source>
        <dbReference type="Proteomes" id="UP000199054"/>
    </source>
</evidence>
<reference evidence="2 3" key="1">
    <citation type="submission" date="2016-10" db="EMBL/GenBank/DDBJ databases">
        <authorList>
            <person name="de Groot N.N."/>
        </authorList>
    </citation>
    <scope>NUCLEOTIDE SEQUENCE [LARGE SCALE GENOMIC DNA]</scope>
    <source>
        <strain evidence="2 3">DSM 8512</strain>
    </source>
</reference>
<feature type="transmembrane region" description="Helical" evidence="1">
    <location>
        <begin position="21"/>
        <end position="39"/>
    </location>
</feature>
<sequence>MVKIVRDVERARYEQRKAMIGNFRNIGIILIAAAIFGFYRNGWQWDVVLMIYVLVGVGSLAAWRYFKIRWRDSLNWRPDKR</sequence>
<keyword evidence="1" id="KW-0472">Membrane</keyword>
<evidence type="ECO:0008006" key="4">
    <source>
        <dbReference type="Google" id="ProtNLM"/>
    </source>
</evidence>
<dbReference type="EMBL" id="FODE01000008">
    <property type="protein sequence ID" value="SEN48638.1"/>
    <property type="molecule type" value="Genomic_DNA"/>
</dbReference>
<dbReference type="AlphaFoldDB" id="A0A1H8GZH5"/>
<protein>
    <recommendedName>
        <fullName evidence="4">2TM domain-containing protein</fullName>
    </recommendedName>
</protein>
<dbReference type="RefSeq" id="WP_090611215.1">
    <property type="nucleotide sequence ID" value="NZ_CP067124.1"/>
</dbReference>
<organism evidence="2 3">
    <name type="scientific">Paracoccus alcaliphilus</name>
    <dbReference type="NCBI Taxonomy" id="34002"/>
    <lineage>
        <taxon>Bacteria</taxon>
        <taxon>Pseudomonadati</taxon>
        <taxon>Pseudomonadota</taxon>
        <taxon>Alphaproteobacteria</taxon>
        <taxon>Rhodobacterales</taxon>
        <taxon>Paracoccaceae</taxon>
        <taxon>Paracoccus</taxon>
    </lineage>
</organism>
<evidence type="ECO:0000256" key="1">
    <source>
        <dbReference type="SAM" id="Phobius"/>
    </source>
</evidence>
<keyword evidence="1" id="KW-0812">Transmembrane</keyword>
<proteinExistence type="predicted"/>
<dbReference type="OrthoDB" id="9930729at2"/>
<gene>
    <name evidence="2" type="ORF">SAMN04489859_10083</name>
</gene>